<accession>A0A3P8V414</accession>
<comment type="similarity">
    <text evidence="2">Belongs to the TCF/LEF family.</text>
</comment>
<evidence type="ECO:0000256" key="1">
    <source>
        <dbReference type="ARBA" id="ARBA00004123"/>
    </source>
</evidence>
<dbReference type="PANTHER" id="PTHR10373:SF38">
    <property type="entry name" value="PROTEIN PANGOLIN, ISOFORM J"/>
    <property type="match status" value="1"/>
</dbReference>
<dbReference type="Gene3D" id="1.10.30.10">
    <property type="entry name" value="High mobility group box domain"/>
    <property type="match status" value="1"/>
</dbReference>
<keyword evidence="5 9" id="KW-0238">DNA-binding</keyword>
<keyword evidence="4" id="KW-0805">Transcription regulation</keyword>
<evidence type="ECO:0000256" key="2">
    <source>
        <dbReference type="ARBA" id="ARBA00006569"/>
    </source>
</evidence>
<dbReference type="GO" id="GO:1990907">
    <property type="term" value="C:beta-catenin-TCF complex"/>
    <property type="evidence" value="ECO:0007669"/>
    <property type="project" value="TreeGrafter"/>
</dbReference>
<name>A0A3P8V414_CYNSE</name>
<evidence type="ECO:0000256" key="3">
    <source>
        <dbReference type="ARBA" id="ARBA00022687"/>
    </source>
</evidence>
<dbReference type="GeneID" id="103378934"/>
<proteinExistence type="inferred from homology"/>
<sequence length="492" mass="56834">MKMSFVRHPEELKLTGNVEENWKYFKQSFELYALAVGLEADERRKIALLLTVAGRGALEVYNTFVFSEEEKNKYDAVIAQFDHYCTPKINETFERYVFRTRMQGETESIDEYVADLRLKSRWCNFGTLCDSIIKDQLVFGIRDNVVRAHLLKERDLSLEKAVIICQAFEKAIVQIKTLGRQRGTAEVDTTKAVPVKNDHKRSRECQSCERCGCKHSPGQCPALGHECRRCGTKHHPSISCPFKEKEHKQSDSEDEDTSVYMVTIEDEYGTSEEEWVTHLEENGADVPLKVEPAIRAECSQRLEYKSKDLLLLTQPQTLEQKNSSMGLVKREAFCEMLAATSSPQVDCPSPHGISVSRKWKRNNSQDPSLPYVKKPPNAFMLYMKEQRPSVVAELVWSDNALVNRILGQRWKSLSSREQAKYYEEAEKMKKLHAEKYPWWSARDNYGKKKKRIRRKYHPGFEEYDHAVQLGAEPGTFNGTDQYRLVMPSTDSR</sequence>
<dbReference type="InterPro" id="IPR036910">
    <property type="entry name" value="HMG_box_dom_sf"/>
</dbReference>
<keyword evidence="3" id="KW-0879">Wnt signaling pathway</keyword>
<evidence type="ECO:0000259" key="10">
    <source>
        <dbReference type="PROSITE" id="PS50118"/>
    </source>
</evidence>
<dbReference type="GeneTree" id="ENSGT00940000166018"/>
<keyword evidence="8 9" id="KW-0539">Nucleus</keyword>
<dbReference type="Proteomes" id="UP000265120">
    <property type="component" value="Chromosome 5"/>
</dbReference>
<reference evidence="11" key="3">
    <citation type="submission" date="2025-09" db="UniProtKB">
        <authorList>
            <consortium name="Ensembl"/>
        </authorList>
    </citation>
    <scope>IDENTIFICATION</scope>
</reference>
<dbReference type="SMART" id="SM00398">
    <property type="entry name" value="HMG"/>
    <property type="match status" value="1"/>
</dbReference>
<evidence type="ECO:0000313" key="12">
    <source>
        <dbReference type="Proteomes" id="UP000265120"/>
    </source>
</evidence>
<keyword evidence="12" id="KW-1185">Reference proteome</keyword>
<organism evidence="11 12">
    <name type="scientific">Cynoglossus semilaevis</name>
    <name type="common">Tongue sole</name>
    <dbReference type="NCBI Taxonomy" id="244447"/>
    <lineage>
        <taxon>Eukaryota</taxon>
        <taxon>Metazoa</taxon>
        <taxon>Chordata</taxon>
        <taxon>Craniata</taxon>
        <taxon>Vertebrata</taxon>
        <taxon>Euteleostomi</taxon>
        <taxon>Actinopterygii</taxon>
        <taxon>Neopterygii</taxon>
        <taxon>Teleostei</taxon>
        <taxon>Neoteleostei</taxon>
        <taxon>Acanthomorphata</taxon>
        <taxon>Carangaria</taxon>
        <taxon>Pleuronectiformes</taxon>
        <taxon>Pleuronectoidei</taxon>
        <taxon>Cynoglossidae</taxon>
        <taxon>Cynoglossinae</taxon>
        <taxon>Cynoglossus</taxon>
    </lineage>
</organism>
<dbReference type="PANTHER" id="PTHR10373">
    <property type="entry name" value="TRANSCRIPTION FACTOR 7 FAMILY MEMBER"/>
    <property type="match status" value="1"/>
</dbReference>
<dbReference type="Ensembl" id="ENSCSET00000010282.1">
    <property type="protein sequence ID" value="ENSCSEP00000010158.1"/>
    <property type="gene ID" value="ENSCSEG00000006521.1"/>
</dbReference>
<reference evidence="11 12" key="1">
    <citation type="journal article" date="2014" name="Nat. Genet.">
        <title>Whole-genome sequence of a flatfish provides insights into ZW sex chromosome evolution and adaptation to a benthic lifestyle.</title>
        <authorList>
            <person name="Chen S."/>
            <person name="Zhang G."/>
            <person name="Shao C."/>
            <person name="Huang Q."/>
            <person name="Liu G."/>
            <person name="Zhang P."/>
            <person name="Song W."/>
            <person name="An N."/>
            <person name="Chalopin D."/>
            <person name="Volff J.N."/>
            <person name="Hong Y."/>
            <person name="Li Q."/>
            <person name="Sha Z."/>
            <person name="Zhou H."/>
            <person name="Xie M."/>
            <person name="Yu Q."/>
            <person name="Liu Y."/>
            <person name="Xiang H."/>
            <person name="Wang N."/>
            <person name="Wu K."/>
            <person name="Yang C."/>
            <person name="Zhou Q."/>
            <person name="Liao X."/>
            <person name="Yang L."/>
            <person name="Hu Q."/>
            <person name="Zhang J."/>
            <person name="Meng L."/>
            <person name="Jin L."/>
            <person name="Tian Y."/>
            <person name="Lian J."/>
            <person name="Yang J."/>
            <person name="Miao G."/>
            <person name="Liu S."/>
            <person name="Liang Z."/>
            <person name="Yan F."/>
            <person name="Li Y."/>
            <person name="Sun B."/>
            <person name="Zhang H."/>
            <person name="Zhang J."/>
            <person name="Zhu Y."/>
            <person name="Du M."/>
            <person name="Zhao Y."/>
            <person name="Schartl M."/>
            <person name="Tang Q."/>
            <person name="Wang J."/>
        </authorList>
    </citation>
    <scope>NUCLEOTIDE SEQUENCE</scope>
</reference>
<evidence type="ECO:0000256" key="6">
    <source>
        <dbReference type="ARBA" id="ARBA00023159"/>
    </source>
</evidence>
<dbReference type="OrthoDB" id="775972at2759"/>
<dbReference type="GO" id="GO:0000981">
    <property type="term" value="F:DNA-binding transcription factor activity, RNA polymerase II-specific"/>
    <property type="evidence" value="ECO:0007669"/>
    <property type="project" value="TreeGrafter"/>
</dbReference>
<keyword evidence="6" id="KW-0010">Activator</keyword>
<dbReference type="GO" id="GO:0000978">
    <property type="term" value="F:RNA polymerase II cis-regulatory region sequence-specific DNA binding"/>
    <property type="evidence" value="ECO:0007669"/>
    <property type="project" value="TreeGrafter"/>
</dbReference>
<evidence type="ECO:0000256" key="9">
    <source>
        <dbReference type="PROSITE-ProRule" id="PRU00267"/>
    </source>
</evidence>
<dbReference type="PROSITE" id="PS50118">
    <property type="entry name" value="HMG_BOX_2"/>
    <property type="match status" value="1"/>
</dbReference>
<dbReference type="AlphaFoldDB" id="A0A3P8V414"/>
<evidence type="ECO:0000256" key="8">
    <source>
        <dbReference type="ARBA" id="ARBA00023242"/>
    </source>
</evidence>
<dbReference type="GO" id="GO:0000785">
    <property type="term" value="C:chromatin"/>
    <property type="evidence" value="ECO:0007669"/>
    <property type="project" value="TreeGrafter"/>
</dbReference>
<feature type="domain" description="HMG box" evidence="10">
    <location>
        <begin position="372"/>
        <end position="440"/>
    </location>
</feature>
<dbReference type="Pfam" id="PF00505">
    <property type="entry name" value="HMG_box"/>
    <property type="match status" value="1"/>
</dbReference>
<evidence type="ECO:0000256" key="7">
    <source>
        <dbReference type="ARBA" id="ARBA00023163"/>
    </source>
</evidence>
<keyword evidence="7" id="KW-0804">Transcription</keyword>
<dbReference type="KEGG" id="csem:103378934"/>
<dbReference type="RefSeq" id="XP_008308530.1">
    <property type="nucleotide sequence ID" value="XM_008310308.3"/>
</dbReference>
<evidence type="ECO:0000256" key="4">
    <source>
        <dbReference type="ARBA" id="ARBA00023015"/>
    </source>
</evidence>
<reference evidence="11" key="2">
    <citation type="submission" date="2025-08" db="UniProtKB">
        <authorList>
            <consortium name="Ensembl"/>
        </authorList>
    </citation>
    <scope>IDENTIFICATION</scope>
</reference>
<dbReference type="InParanoid" id="A0A3P8V414"/>
<dbReference type="STRING" id="244447.ENSCSEP00000010158"/>
<dbReference type="FunFam" id="1.10.30.10:FF:000001">
    <property type="entry name" value="transcription factor 7 isoform X2"/>
    <property type="match status" value="1"/>
</dbReference>
<evidence type="ECO:0000256" key="5">
    <source>
        <dbReference type="ARBA" id="ARBA00023125"/>
    </source>
</evidence>
<comment type="subcellular location">
    <subcellularLocation>
        <location evidence="1">Nucleus</location>
    </subcellularLocation>
</comment>
<protein>
    <submittedName>
        <fullName evidence="11">Uncharacterized LOC103378934</fullName>
    </submittedName>
</protein>
<dbReference type="InterPro" id="IPR024940">
    <property type="entry name" value="TCF/LEF"/>
</dbReference>
<dbReference type="SUPFAM" id="SSF47095">
    <property type="entry name" value="HMG-box"/>
    <property type="match status" value="1"/>
</dbReference>
<dbReference type="GO" id="GO:0060070">
    <property type="term" value="P:canonical Wnt signaling pathway"/>
    <property type="evidence" value="ECO:0007669"/>
    <property type="project" value="TreeGrafter"/>
</dbReference>
<feature type="DNA-binding region" description="HMG box" evidence="9">
    <location>
        <begin position="372"/>
        <end position="440"/>
    </location>
</feature>
<evidence type="ECO:0000313" key="11">
    <source>
        <dbReference type="Ensembl" id="ENSCSEP00000010158.1"/>
    </source>
</evidence>
<dbReference type="InterPro" id="IPR009071">
    <property type="entry name" value="HMG_box_dom"/>
</dbReference>